<name>A0ABQ9DX29_TEGGR</name>
<dbReference type="PROSITE" id="PS50297">
    <property type="entry name" value="ANK_REP_REGION"/>
    <property type="match status" value="3"/>
</dbReference>
<sequence length="321" mass="35898">MISKGADVNVPDEDNISPLYIASSKGHSNIVRTLLNNGADVTISRIARTREHKNQNESPLHGAVFNCHVDVVEILCEAGANTNRLNSTGQSPLVVACSLRHTGIIKTLFMYGASVNLTDSEGQTPFLYALGERTLPKLYRQETIKKLESPKKRFHDNNEDISDLKLLQLLINEGANINIMDKFGLTAFDYCIRQGNVSGAAVLVKNGAHCKLNMTDSLNFSFMNEEKSVKFLTLLLHLNTSYRRLVINSVLNFPRTSGARDLVKSTSLSVCSLQEYCRLQIRDHLKHNTHQTVLEQLDSLPITETMKRFLSLKDLCNLILQ</sequence>
<gene>
    <name evidence="5" type="ORF">KUTeg_024155</name>
</gene>
<evidence type="ECO:0000259" key="4">
    <source>
        <dbReference type="PROSITE" id="PS50225"/>
    </source>
</evidence>
<dbReference type="EMBL" id="JARBDR010000923">
    <property type="protein sequence ID" value="KAJ8297624.1"/>
    <property type="molecule type" value="Genomic_DNA"/>
</dbReference>
<dbReference type="PROSITE" id="PS50225">
    <property type="entry name" value="SOCS"/>
    <property type="match status" value="1"/>
</dbReference>
<dbReference type="Gene3D" id="1.25.40.20">
    <property type="entry name" value="Ankyrin repeat-containing domain"/>
    <property type="match status" value="3"/>
</dbReference>
<keyword evidence="6" id="KW-1185">Reference proteome</keyword>
<evidence type="ECO:0000256" key="1">
    <source>
        <dbReference type="ARBA" id="ARBA00022737"/>
    </source>
</evidence>
<dbReference type="InterPro" id="IPR036770">
    <property type="entry name" value="Ankyrin_rpt-contain_sf"/>
</dbReference>
<dbReference type="PANTHER" id="PTHR24173:SF74">
    <property type="entry name" value="ANKYRIN REPEAT DOMAIN-CONTAINING PROTEIN 16"/>
    <property type="match status" value="1"/>
</dbReference>
<feature type="repeat" description="ANK" evidence="3">
    <location>
        <begin position="14"/>
        <end position="46"/>
    </location>
</feature>
<comment type="caution">
    <text evidence="5">The sequence shown here is derived from an EMBL/GenBank/DDBJ whole genome shotgun (WGS) entry which is preliminary data.</text>
</comment>
<organism evidence="5 6">
    <name type="scientific">Tegillarca granosa</name>
    <name type="common">Malaysian cockle</name>
    <name type="synonym">Anadara granosa</name>
    <dbReference type="NCBI Taxonomy" id="220873"/>
    <lineage>
        <taxon>Eukaryota</taxon>
        <taxon>Metazoa</taxon>
        <taxon>Spiralia</taxon>
        <taxon>Lophotrochozoa</taxon>
        <taxon>Mollusca</taxon>
        <taxon>Bivalvia</taxon>
        <taxon>Autobranchia</taxon>
        <taxon>Pteriomorphia</taxon>
        <taxon>Arcoida</taxon>
        <taxon>Arcoidea</taxon>
        <taxon>Arcidae</taxon>
        <taxon>Tegillarca</taxon>
    </lineage>
</organism>
<proteinExistence type="predicted"/>
<keyword evidence="2 3" id="KW-0040">ANK repeat</keyword>
<dbReference type="Pfam" id="PF13637">
    <property type="entry name" value="Ank_4"/>
    <property type="match status" value="1"/>
</dbReference>
<dbReference type="Pfam" id="PF00023">
    <property type="entry name" value="Ank"/>
    <property type="match status" value="1"/>
</dbReference>
<protein>
    <recommendedName>
        <fullName evidence="4">SOCS box domain-containing protein</fullName>
    </recommendedName>
</protein>
<dbReference type="Pfam" id="PF12796">
    <property type="entry name" value="Ank_2"/>
    <property type="match status" value="1"/>
</dbReference>
<dbReference type="PROSITE" id="PS50088">
    <property type="entry name" value="ANK_REPEAT"/>
    <property type="match status" value="3"/>
</dbReference>
<dbReference type="SMART" id="SM00969">
    <property type="entry name" value="SOCS_box"/>
    <property type="match status" value="1"/>
</dbReference>
<evidence type="ECO:0000313" key="6">
    <source>
        <dbReference type="Proteomes" id="UP001217089"/>
    </source>
</evidence>
<dbReference type="SUPFAM" id="SSF158235">
    <property type="entry name" value="SOCS box-like"/>
    <property type="match status" value="1"/>
</dbReference>
<dbReference type="InterPro" id="IPR001496">
    <property type="entry name" value="SOCS_box"/>
</dbReference>
<keyword evidence="1" id="KW-0677">Repeat</keyword>
<evidence type="ECO:0000256" key="2">
    <source>
        <dbReference type="ARBA" id="ARBA00023043"/>
    </source>
</evidence>
<dbReference type="InterPro" id="IPR036036">
    <property type="entry name" value="SOCS_box-like_dom_sf"/>
</dbReference>
<evidence type="ECO:0000313" key="5">
    <source>
        <dbReference type="EMBL" id="KAJ8297624.1"/>
    </source>
</evidence>
<dbReference type="Pfam" id="PF07525">
    <property type="entry name" value="SOCS_box"/>
    <property type="match status" value="1"/>
</dbReference>
<evidence type="ECO:0000256" key="3">
    <source>
        <dbReference type="PROSITE-ProRule" id="PRU00023"/>
    </source>
</evidence>
<feature type="domain" description="SOCS box" evidence="4">
    <location>
        <begin position="272"/>
        <end position="310"/>
    </location>
</feature>
<dbReference type="SMART" id="SM00248">
    <property type="entry name" value="ANK"/>
    <property type="match status" value="5"/>
</dbReference>
<feature type="repeat" description="ANK" evidence="3">
    <location>
        <begin position="88"/>
        <end position="120"/>
    </location>
</feature>
<accession>A0ABQ9DX29</accession>
<dbReference type="Proteomes" id="UP001217089">
    <property type="component" value="Unassembled WGS sequence"/>
</dbReference>
<dbReference type="PANTHER" id="PTHR24173">
    <property type="entry name" value="ANKYRIN REPEAT CONTAINING"/>
    <property type="match status" value="1"/>
</dbReference>
<dbReference type="SUPFAM" id="SSF48403">
    <property type="entry name" value="Ankyrin repeat"/>
    <property type="match status" value="1"/>
</dbReference>
<feature type="repeat" description="ANK" evidence="3">
    <location>
        <begin position="55"/>
        <end position="87"/>
    </location>
</feature>
<reference evidence="5 6" key="1">
    <citation type="submission" date="2022-12" db="EMBL/GenBank/DDBJ databases">
        <title>Chromosome-level genome of Tegillarca granosa.</title>
        <authorList>
            <person name="Kim J."/>
        </authorList>
    </citation>
    <scope>NUCLEOTIDE SEQUENCE [LARGE SCALE GENOMIC DNA]</scope>
    <source>
        <strain evidence="5">Teg-2019</strain>
        <tissue evidence="5">Adductor muscle</tissue>
    </source>
</reference>
<dbReference type="CDD" id="cd03587">
    <property type="entry name" value="SOCS"/>
    <property type="match status" value="1"/>
</dbReference>
<dbReference type="InterPro" id="IPR002110">
    <property type="entry name" value="Ankyrin_rpt"/>
</dbReference>